<dbReference type="EMBL" id="KN823079">
    <property type="protein sequence ID" value="KIO23681.1"/>
    <property type="molecule type" value="Genomic_DNA"/>
</dbReference>
<dbReference type="Gene3D" id="2.130.10.10">
    <property type="entry name" value="YVTN repeat-like/Quinoprotein amine dehydrogenase"/>
    <property type="match status" value="1"/>
</dbReference>
<dbReference type="STRING" id="1051891.A0A0C3QDI0"/>
<keyword evidence="1" id="KW-0853">WD repeat</keyword>
<dbReference type="HOGENOM" id="CLU_008849_0_0_1"/>
<dbReference type="InterPro" id="IPR015943">
    <property type="entry name" value="WD40/YVTN_repeat-like_dom_sf"/>
</dbReference>
<sequence length="1001" mass="110822">MSHSHPTVDTSMRDRNPERHRSVLHDLRDVVEKLIEAQSEQFTQGFGHCIEQFHGDNRIQNECVHNFLTFEKRVAELDGKLHHFMRAVRLLGSSSGLISAARGLQRRMAQICEAFRSSAAAIYKSFGEKEYSEVPEALRFHSRKQFGNESMELYLREFPTLLQDISKELAEFLDSLQDIPEFELSDKHLMDTILGFEGWLMYRATGLEDFCGMVDNTWFLGILSDRVVPGDFQTPAVKFYTNSLVIEMGRYLKELGQALHEFIKEGVPAIEEAQRRSQLQLTNMSTVATFLSAVTATTFQYTSIGNDGQPSSLLDQIVRALWISSLVLSVASAINAQLAMHWRAAMYRSPRSALPMWMSLCLNHTPIVLLVASVLTFSIGLVAYTYSSSQGKIVTTCATVLTSLTSVILLIVIFWEAGERWRAYKSHRASREADAGGRSRRSGAKSTSPNRLRSKIAMVIRSWMLSLASTQFRWPLPRWFAGRPDPPLALDELSLEGLPVTSPPPTVLRVSTLNFSTNPVENAEGSTEVGGTHPQAPSSGTLGQLGLHIQTQNLLTNASIAQVQSPVGINYTASDRRFYNHAWRLVRKPGSRAFLNSLPMSPYGRGELKSLVPTAPIVPIKGAGAVHDLKFAPDRRWLAVSFADGTAGLWEVGDEFKWHSSVAGRPGSVMWCSSSKSLLINRDDGVMIWRPLTGEAKMMRRKGGFEAFTWLPDAQRFAAAAGQSLWIANESTRTVDQHQHLSSRTLRIHDMAAFPDDSPEKQSLLVIVGSIKDEPLDGPWHNGLLSIFEPRLQPVRPKNVHPQSRILVYNLETKKAAVEVPLRGHVRHVTVSKNGRFVLVSYKGGAPELWHIEIEAGKVILELCHLYVPNPEPKDGSAANDFAVQTRACFGGDCDEFVVVGTKKGEIYIWDCISSQLGHAVEDVYQGNARGDASAISWCPTNKDRKVPLFACGIQDGVLIWRGKPADSDPLPTASTSTPIPALMATAIGIISGSDSKPDES</sequence>
<dbReference type="Proteomes" id="UP000054248">
    <property type="component" value="Unassembled WGS sequence"/>
</dbReference>
<dbReference type="PANTHER" id="PTHR22838">
    <property type="entry name" value="WD REPEAT PROTEIN 26-RELATED"/>
    <property type="match status" value="1"/>
</dbReference>
<dbReference type="InterPro" id="IPR051350">
    <property type="entry name" value="WD_repeat-ST_regulator"/>
</dbReference>
<evidence type="ECO:0000256" key="1">
    <source>
        <dbReference type="ARBA" id="ARBA00022574"/>
    </source>
</evidence>
<organism evidence="5 6">
    <name type="scientific">Tulasnella calospora MUT 4182</name>
    <dbReference type="NCBI Taxonomy" id="1051891"/>
    <lineage>
        <taxon>Eukaryota</taxon>
        <taxon>Fungi</taxon>
        <taxon>Dikarya</taxon>
        <taxon>Basidiomycota</taxon>
        <taxon>Agaricomycotina</taxon>
        <taxon>Agaricomycetes</taxon>
        <taxon>Cantharellales</taxon>
        <taxon>Tulasnellaceae</taxon>
        <taxon>Tulasnella</taxon>
    </lineage>
</organism>
<name>A0A0C3QDI0_9AGAM</name>
<dbReference type="PANTHER" id="PTHR22838:SF0">
    <property type="entry name" value="WD REPEAT-CONTAINING PROTEIN 26"/>
    <property type="match status" value="1"/>
</dbReference>
<feature type="compositionally biased region" description="Polar residues" evidence="3">
    <location>
        <begin position="1"/>
        <end position="10"/>
    </location>
</feature>
<dbReference type="SUPFAM" id="SSF69322">
    <property type="entry name" value="Tricorn protease domain 2"/>
    <property type="match status" value="1"/>
</dbReference>
<accession>A0A0C3QDI0</accession>
<feature type="transmembrane region" description="Helical" evidence="4">
    <location>
        <begin position="361"/>
        <end position="387"/>
    </location>
</feature>
<feature type="region of interest" description="Disordered" evidence="3">
    <location>
        <begin position="1"/>
        <end position="20"/>
    </location>
</feature>
<evidence type="ECO:0000256" key="3">
    <source>
        <dbReference type="SAM" id="MobiDB-lite"/>
    </source>
</evidence>
<keyword evidence="2" id="KW-0677">Repeat</keyword>
<feature type="compositionally biased region" description="Basic and acidic residues" evidence="3">
    <location>
        <begin position="11"/>
        <end position="20"/>
    </location>
</feature>
<keyword evidence="4" id="KW-0812">Transmembrane</keyword>
<dbReference type="InterPro" id="IPR001680">
    <property type="entry name" value="WD40_rpt"/>
</dbReference>
<proteinExistence type="predicted"/>
<evidence type="ECO:0000256" key="2">
    <source>
        <dbReference type="ARBA" id="ARBA00022737"/>
    </source>
</evidence>
<evidence type="ECO:0000313" key="6">
    <source>
        <dbReference type="Proteomes" id="UP000054248"/>
    </source>
</evidence>
<protein>
    <submittedName>
        <fullName evidence="5">Uncharacterized protein</fullName>
    </submittedName>
</protein>
<evidence type="ECO:0000313" key="5">
    <source>
        <dbReference type="EMBL" id="KIO23681.1"/>
    </source>
</evidence>
<keyword evidence="4" id="KW-0472">Membrane</keyword>
<dbReference type="OrthoDB" id="972532at2759"/>
<dbReference type="AlphaFoldDB" id="A0A0C3QDI0"/>
<reference evidence="5 6" key="1">
    <citation type="submission" date="2014-04" db="EMBL/GenBank/DDBJ databases">
        <authorList>
            <consortium name="DOE Joint Genome Institute"/>
            <person name="Kuo A."/>
            <person name="Girlanda M."/>
            <person name="Perotto S."/>
            <person name="Kohler A."/>
            <person name="Nagy L.G."/>
            <person name="Floudas D."/>
            <person name="Copeland A."/>
            <person name="Barry K.W."/>
            <person name="Cichocki N."/>
            <person name="Veneault-Fourrey C."/>
            <person name="LaButti K."/>
            <person name="Lindquist E.A."/>
            <person name="Lipzen A."/>
            <person name="Lundell T."/>
            <person name="Morin E."/>
            <person name="Murat C."/>
            <person name="Sun H."/>
            <person name="Tunlid A."/>
            <person name="Henrissat B."/>
            <person name="Grigoriev I.V."/>
            <person name="Hibbett D.S."/>
            <person name="Martin F."/>
            <person name="Nordberg H.P."/>
            <person name="Cantor M.N."/>
            <person name="Hua S.X."/>
        </authorList>
    </citation>
    <scope>NUCLEOTIDE SEQUENCE [LARGE SCALE GENOMIC DNA]</scope>
    <source>
        <strain evidence="5 6">MUT 4182</strain>
    </source>
</reference>
<feature type="transmembrane region" description="Helical" evidence="4">
    <location>
        <begin position="393"/>
        <end position="415"/>
    </location>
</feature>
<reference evidence="6" key="2">
    <citation type="submission" date="2015-01" db="EMBL/GenBank/DDBJ databases">
        <title>Evolutionary Origins and Diversification of the Mycorrhizal Mutualists.</title>
        <authorList>
            <consortium name="DOE Joint Genome Institute"/>
            <consortium name="Mycorrhizal Genomics Consortium"/>
            <person name="Kohler A."/>
            <person name="Kuo A."/>
            <person name="Nagy L.G."/>
            <person name="Floudas D."/>
            <person name="Copeland A."/>
            <person name="Barry K.W."/>
            <person name="Cichocki N."/>
            <person name="Veneault-Fourrey C."/>
            <person name="LaButti K."/>
            <person name="Lindquist E.A."/>
            <person name="Lipzen A."/>
            <person name="Lundell T."/>
            <person name="Morin E."/>
            <person name="Murat C."/>
            <person name="Riley R."/>
            <person name="Ohm R."/>
            <person name="Sun H."/>
            <person name="Tunlid A."/>
            <person name="Henrissat B."/>
            <person name="Grigoriev I.V."/>
            <person name="Hibbett D.S."/>
            <person name="Martin F."/>
        </authorList>
    </citation>
    <scope>NUCLEOTIDE SEQUENCE [LARGE SCALE GENOMIC DNA]</scope>
    <source>
        <strain evidence="6">MUT 4182</strain>
    </source>
</reference>
<evidence type="ECO:0000256" key="4">
    <source>
        <dbReference type="SAM" id="Phobius"/>
    </source>
</evidence>
<keyword evidence="6" id="KW-1185">Reference proteome</keyword>
<keyword evidence="4" id="KW-1133">Transmembrane helix</keyword>
<dbReference type="Pfam" id="PF00400">
    <property type="entry name" value="WD40"/>
    <property type="match status" value="1"/>
</dbReference>
<gene>
    <name evidence="5" type="ORF">M407DRAFT_26884</name>
</gene>